<evidence type="ECO:0000256" key="1">
    <source>
        <dbReference type="ARBA" id="ARBA00004383"/>
    </source>
</evidence>
<keyword evidence="8" id="KW-1133">Transmembrane helix</keyword>
<feature type="domain" description="TonB C-terminal" evidence="11">
    <location>
        <begin position="167"/>
        <end position="250"/>
    </location>
</feature>
<evidence type="ECO:0000313" key="13">
    <source>
        <dbReference type="Proteomes" id="UP001320876"/>
    </source>
</evidence>
<evidence type="ECO:0000256" key="2">
    <source>
        <dbReference type="ARBA" id="ARBA00006555"/>
    </source>
</evidence>
<reference evidence="12 13" key="1">
    <citation type="submission" date="2022-10" db="EMBL/GenBank/DDBJ databases">
        <title>Luteolibacter arcticus strain CCTCC AB 2014275, whole genome shotgun sequencing project.</title>
        <authorList>
            <person name="Zhao G."/>
            <person name="Shen L."/>
        </authorList>
    </citation>
    <scope>NUCLEOTIDE SEQUENCE [LARGE SCALE GENOMIC DNA]</scope>
    <source>
        <strain evidence="12 13">CCTCC AB 2014275</strain>
    </source>
</reference>
<dbReference type="Proteomes" id="UP001320876">
    <property type="component" value="Unassembled WGS sequence"/>
</dbReference>
<organism evidence="12 13">
    <name type="scientific">Luteolibacter arcticus</name>
    <dbReference type="NCBI Taxonomy" id="1581411"/>
    <lineage>
        <taxon>Bacteria</taxon>
        <taxon>Pseudomonadati</taxon>
        <taxon>Verrucomicrobiota</taxon>
        <taxon>Verrucomicrobiia</taxon>
        <taxon>Verrucomicrobiales</taxon>
        <taxon>Verrucomicrobiaceae</taxon>
        <taxon>Luteolibacter</taxon>
    </lineage>
</organism>
<dbReference type="RefSeq" id="WP_264487285.1">
    <property type="nucleotide sequence ID" value="NZ_JAPDDT010000004.1"/>
</dbReference>
<dbReference type="Pfam" id="PF03544">
    <property type="entry name" value="TonB_C"/>
    <property type="match status" value="1"/>
</dbReference>
<dbReference type="InterPro" id="IPR051045">
    <property type="entry name" value="TonB-dependent_transducer"/>
</dbReference>
<evidence type="ECO:0000313" key="12">
    <source>
        <dbReference type="EMBL" id="MCW1923179.1"/>
    </source>
</evidence>
<evidence type="ECO:0000256" key="3">
    <source>
        <dbReference type="ARBA" id="ARBA00022448"/>
    </source>
</evidence>
<comment type="similarity">
    <text evidence="2">Belongs to the TonB family.</text>
</comment>
<name>A0ABT3GI32_9BACT</name>
<keyword evidence="6" id="KW-0812">Transmembrane</keyword>
<evidence type="ECO:0000256" key="9">
    <source>
        <dbReference type="ARBA" id="ARBA00023136"/>
    </source>
</evidence>
<dbReference type="PANTHER" id="PTHR33446">
    <property type="entry name" value="PROTEIN TONB-RELATED"/>
    <property type="match status" value="1"/>
</dbReference>
<evidence type="ECO:0000256" key="8">
    <source>
        <dbReference type="ARBA" id="ARBA00022989"/>
    </source>
</evidence>
<accession>A0ABT3GI32</accession>
<dbReference type="InterPro" id="IPR037682">
    <property type="entry name" value="TonB_C"/>
</dbReference>
<keyword evidence="3" id="KW-0813">Transport</keyword>
<comment type="subcellular location">
    <subcellularLocation>
        <location evidence="1">Cell inner membrane</location>
        <topology evidence="1">Single-pass membrane protein</topology>
        <orientation evidence="1">Periplasmic side</orientation>
    </subcellularLocation>
</comment>
<keyword evidence="13" id="KW-1185">Reference proteome</keyword>
<evidence type="ECO:0000256" key="10">
    <source>
        <dbReference type="SAM" id="MobiDB-lite"/>
    </source>
</evidence>
<keyword evidence="9" id="KW-0472">Membrane</keyword>
<evidence type="ECO:0000256" key="4">
    <source>
        <dbReference type="ARBA" id="ARBA00022475"/>
    </source>
</evidence>
<keyword evidence="7" id="KW-0653">Protein transport</keyword>
<dbReference type="SUPFAM" id="SSF74653">
    <property type="entry name" value="TolA/TonB C-terminal domain"/>
    <property type="match status" value="1"/>
</dbReference>
<protein>
    <submittedName>
        <fullName evidence="12">TonB family protein</fullName>
    </submittedName>
</protein>
<feature type="region of interest" description="Disordered" evidence="10">
    <location>
        <begin position="99"/>
        <end position="189"/>
    </location>
</feature>
<dbReference type="NCBIfam" id="TIGR01352">
    <property type="entry name" value="tonB_Cterm"/>
    <property type="match status" value="1"/>
</dbReference>
<comment type="caution">
    <text evidence="12">The sequence shown here is derived from an EMBL/GenBank/DDBJ whole genome shotgun (WGS) entry which is preliminary data.</text>
</comment>
<feature type="compositionally biased region" description="Gly residues" evidence="10">
    <location>
        <begin position="148"/>
        <end position="160"/>
    </location>
</feature>
<dbReference type="PROSITE" id="PS52015">
    <property type="entry name" value="TONB_CTD"/>
    <property type="match status" value="1"/>
</dbReference>
<evidence type="ECO:0000259" key="11">
    <source>
        <dbReference type="PROSITE" id="PS52015"/>
    </source>
</evidence>
<evidence type="ECO:0000256" key="7">
    <source>
        <dbReference type="ARBA" id="ARBA00022927"/>
    </source>
</evidence>
<dbReference type="EMBL" id="JAPDDT010000004">
    <property type="protein sequence ID" value="MCW1923179.1"/>
    <property type="molecule type" value="Genomic_DNA"/>
</dbReference>
<keyword evidence="5" id="KW-0997">Cell inner membrane</keyword>
<evidence type="ECO:0000256" key="5">
    <source>
        <dbReference type="ARBA" id="ARBA00022519"/>
    </source>
</evidence>
<sequence>MSPFLYALNIGTLATWLTVAGASSVACVIKVVDRLPELLAAKPQELEVSLTPMAMGSAPPAEAEATDEAVTEEVAMPEIPEVPEIPEMPEVPEIADVEPLPDIPDLPQISSPDGMEKPKPAVAKPANTRPKASTTRKTVGRKSTTGESGQGTGTGNGTARGSGDSPVGADRWAGGRMPKPSYPSGARSAGLTGRVTVLFSVDERGYVVSTSVTSSTNPIFNEAALSAVRRWKFRPGVRASASRPIVFQLN</sequence>
<dbReference type="InterPro" id="IPR006260">
    <property type="entry name" value="TonB/TolA_C"/>
</dbReference>
<dbReference type="Gene3D" id="3.30.1150.10">
    <property type="match status" value="1"/>
</dbReference>
<gene>
    <name evidence="12" type="ORF">OKA05_11500</name>
</gene>
<evidence type="ECO:0000256" key="6">
    <source>
        <dbReference type="ARBA" id="ARBA00022692"/>
    </source>
</evidence>
<proteinExistence type="inferred from homology"/>
<keyword evidence="4" id="KW-1003">Cell membrane</keyword>